<accession>A0A5M6IAI9</accession>
<evidence type="ECO:0000313" key="2">
    <source>
        <dbReference type="EMBL" id="KAA5605281.1"/>
    </source>
</evidence>
<dbReference type="InterPro" id="IPR016084">
    <property type="entry name" value="Haem_Oase-like_multi-hlx"/>
</dbReference>
<comment type="caution">
    <text evidence="2">The sequence shown here is derived from an EMBL/GenBank/DDBJ whole genome shotgun (WGS) entry which is preliminary data.</text>
</comment>
<dbReference type="InterPro" id="IPR016053">
    <property type="entry name" value="Haem_Oase-like"/>
</dbReference>
<dbReference type="GO" id="GO:0004392">
    <property type="term" value="F:heme oxygenase (decyclizing) activity"/>
    <property type="evidence" value="ECO:0007669"/>
    <property type="project" value="InterPro"/>
</dbReference>
<dbReference type="Gene3D" id="1.20.910.10">
    <property type="entry name" value="Heme oxygenase-like"/>
    <property type="match status" value="1"/>
</dbReference>
<evidence type="ECO:0000313" key="3">
    <source>
        <dbReference type="Proteomes" id="UP000324065"/>
    </source>
</evidence>
<dbReference type="RefSeq" id="WP_150062661.1">
    <property type="nucleotide sequence ID" value="NZ_JACHII010000008.1"/>
</dbReference>
<gene>
    <name evidence="2" type="ORF">F1188_11985</name>
</gene>
<keyword evidence="3" id="KW-1185">Reference proteome</keyword>
<organism evidence="2 3">
    <name type="scientific">Roseospira marina</name>
    <dbReference type="NCBI Taxonomy" id="140057"/>
    <lineage>
        <taxon>Bacteria</taxon>
        <taxon>Pseudomonadati</taxon>
        <taxon>Pseudomonadota</taxon>
        <taxon>Alphaproteobacteria</taxon>
        <taxon>Rhodospirillales</taxon>
        <taxon>Rhodospirillaceae</taxon>
        <taxon>Roseospira</taxon>
    </lineage>
</organism>
<dbReference type="GO" id="GO:0006788">
    <property type="term" value="P:heme oxidation"/>
    <property type="evidence" value="ECO:0007669"/>
    <property type="project" value="InterPro"/>
</dbReference>
<dbReference type="Pfam" id="PF01126">
    <property type="entry name" value="Heme_oxygenase"/>
    <property type="match status" value="1"/>
</dbReference>
<dbReference type="EMBL" id="VWPJ01000010">
    <property type="protein sequence ID" value="KAA5605281.1"/>
    <property type="molecule type" value="Genomic_DNA"/>
</dbReference>
<dbReference type="OrthoDB" id="9149607at2"/>
<dbReference type="SUPFAM" id="SSF48613">
    <property type="entry name" value="Heme oxygenase-like"/>
    <property type="match status" value="1"/>
</dbReference>
<dbReference type="AlphaFoldDB" id="A0A5M6IAI9"/>
<proteinExistence type="predicted"/>
<name>A0A5M6IAI9_9PROT</name>
<protein>
    <submittedName>
        <fullName evidence="2">Biliverdin-producing heme oxygenase</fullName>
    </submittedName>
</protein>
<evidence type="ECO:0000256" key="1">
    <source>
        <dbReference type="SAM" id="MobiDB-lite"/>
    </source>
</evidence>
<dbReference type="CDD" id="cd19166">
    <property type="entry name" value="HemeO-bac"/>
    <property type="match status" value="1"/>
</dbReference>
<feature type="compositionally biased region" description="Low complexity" evidence="1">
    <location>
        <begin position="1"/>
        <end position="10"/>
    </location>
</feature>
<feature type="region of interest" description="Disordered" evidence="1">
    <location>
        <begin position="1"/>
        <end position="22"/>
    </location>
</feature>
<reference evidence="2 3" key="1">
    <citation type="submission" date="2019-09" db="EMBL/GenBank/DDBJ databases">
        <title>Genome sequence of Roseospira marina, one of the more divergent members of the non-sulfur purple photosynthetic bacterial family, the Rhodospirillaceae.</title>
        <authorList>
            <person name="Meyer T."/>
            <person name="Kyndt J."/>
        </authorList>
    </citation>
    <scope>NUCLEOTIDE SEQUENCE [LARGE SCALE GENOMIC DNA]</scope>
    <source>
        <strain evidence="2 3">DSM 15113</strain>
    </source>
</reference>
<dbReference type="Proteomes" id="UP000324065">
    <property type="component" value="Unassembled WGS sequence"/>
</dbReference>
<sequence length="220" mass="22949">MTDSLALAPAPTDPPTPADPQTEPLMARLRTATREVHDALHETSALGLLLAPSLSAAAYGAILERFDALLEAADTQVLIPAAPWFAAQGFDWTSRRDALARDLADLADHSAAAAPGRPRPSPPTLDLPATPGAALGVLYVLEGSRLGGRGLARHLQGALPRPITGATRFLGSPGVDLGAHWRRVGGLIDRAGADPATADAAVAAAVHTFSVFTLWFERPR</sequence>